<comment type="caution">
    <text evidence="1">The sequence shown here is derived from an EMBL/GenBank/DDBJ whole genome shotgun (WGS) entry which is preliminary data.</text>
</comment>
<protein>
    <submittedName>
        <fullName evidence="1">Uncharacterized protein</fullName>
    </submittedName>
</protein>
<gene>
    <name evidence="1" type="ORF">RHMOL_Rhmol02G0294800</name>
</gene>
<dbReference type="Proteomes" id="UP001062846">
    <property type="component" value="Chromosome 2"/>
</dbReference>
<organism evidence="1 2">
    <name type="scientific">Rhododendron molle</name>
    <name type="common">Chinese azalea</name>
    <name type="synonym">Azalea mollis</name>
    <dbReference type="NCBI Taxonomy" id="49168"/>
    <lineage>
        <taxon>Eukaryota</taxon>
        <taxon>Viridiplantae</taxon>
        <taxon>Streptophyta</taxon>
        <taxon>Embryophyta</taxon>
        <taxon>Tracheophyta</taxon>
        <taxon>Spermatophyta</taxon>
        <taxon>Magnoliopsida</taxon>
        <taxon>eudicotyledons</taxon>
        <taxon>Gunneridae</taxon>
        <taxon>Pentapetalae</taxon>
        <taxon>asterids</taxon>
        <taxon>Ericales</taxon>
        <taxon>Ericaceae</taxon>
        <taxon>Ericoideae</taxon>
        <taxon>Rhodoreae</taxon>
        <taxon>Rhododendron</taxon>
    </lineage>
</organism>
<keyword evidence="2" id="KW-1185">Reference proteome</keyword>
<sequence length="128" mass="14151">MNTMGAGVWEEAPLMINMSVQPLRGGGILETPKQFIDATKELMSCVNDRSKECSLVTFVTILGALEVLEDELVTEVGNIFGKVDGAKMVNMVRLCQRLNSCYLTFQLTLMIKVKAGANADEGTCWYFF</sequence>
<name>A0ACC0PX85_RHOML</name>
<evidence type="ECO:0000313" key="1">
    <source>
        <dbReference type="EMBL" id="KAI8569664.1"/>
    </source>
</evidence>
<dbReference type="EMBL" id="CM046389">
    <property type="protein sequence ID" value="KAI8569664.1"/>
    <property type="molecule type" value="Genomic_DNA"/>
</dbReference>
<accession>A0ACC0PX85</accession>
<evidence type="ECO:0000313" key="2">
    <source>
        <dbReference type="Proteomes" id="UP001062846"/>
    </source>
</evidence>
<reference evidence="1" key="1">
    <citation type="submission" date="2022-02" db="EMBL/GenBank/DDBJ databases">
        <title>Plant Genome Project.</title>
        <authorList>
            <person name="Zhang R.-G."/>
        </authorList>
    </citation>
    <scope>NUCLEOTIDE SEQUENCE</scope>
    <source>
        <strain evidence="1">AT1</strain>
    </source>
</reference>
<proteinExistence type="predicted"/>